<keyword evidence="2 5" id="KW-0699">rRNA-binding</keyword>
<dbReference type="RefSeq" id="WP_157321386.1">
    <property type="nucleotide sequence ID" value="NZ_WSEM01000016.1"/>
</dbReference>
<feature type="domain" description="NFACT RNA-binding" evidence="6">
    <location>
        <begin position="468"/>
        <end position="556"/>
    </location>
</feature>
<dbReference type="InterPro" id="IPR008532">
    <property type="entry name" value="NFACT_RNA-bd"/>
</dbReference>
<dbReference type="InterPro" id="IPR043682">
    <property type="entry name" value="RqcH_bacterial"/>
</dbReference>
<organism evidence="7 8">
    <name type="scientific">Paenibacillus anseongense</name>
    <dbReference type="NCBI Taxonomy" id="2682845"/>
    <lineage>
        <taxon>Bacteria</taxon>
        <taxon>Bacillati</taxon>
        <taxon>Bacillota</taxon>
        <taxon>Bacilli</taxon>
        <taxon>Bacillales</taxon>
        <taxon>Paenibacillaceae</taxon>
        <taxon>Paenibacillus</taxon>
    </lineage>
</organism>
<keyword evidence="8" id="KW-1185">Reference proteome</keyword>
<evidence type="ECO:0000313" key="8">
    <source>
        <dbReference type="Proteomes" id="UP000467637"/>
    </source>
</evidence>
<comment type="function">
    <text evidence="5">Key component of the ribosome quality control system (RQC), a ribosome-associated complex that mediates the extraction of incompletely synthesized nascent chains from stalled ribosomes and their subsequent degradation. RqcH recruits Ala-charged tRNA, and with RqcP directs the elongation of stalled nascent chains on 50S ribosomal subunits, leading to non-templated C-terminal alanine extensions (Ala tail). The Ala tail promotes nascent chain degradation. May add between 1 and at least 8 Ala residues. Binds to stalled 50S ribosomal subunits.</text>
</comment>
<protein>
    <recommendedName>
        <fullName evidence="5">Rqc2 homolog RqcH</fullName>
        <shortName evidence="5">RqcH</shortName>
    </recommendedName>
</protein>
<evidence type="ECO:0000313" key="7">
    <source>
        <dbReference type="EMBL" id="MVQ36998.1"/>
    </source>
</evidence>
<evidence type="ECO:0000256" key="3">
    <source>
        <dbReference type="ARBA" id="ARBA00022884"/>
    </source>
</evidence>
<sequence>MALDGLVLHAIVHELQTCVGGRINKIHQPSENDVILQIRAQGQNLKLLLSANPTFPRVQLTEQTSLNPMDAPMFCMLLRKHCENGVIEAVEQIGMERVIRLQIRHRDELGDMSTKEILVEIMGRHSNIILLDPATDTILDGIHHVTPAISSYRVVMPGSKYVTPPVQDKQNPLNVDKPTFLDAMAQKSGEDSSSSDKPEHQLVAAFSGLSPLIAKEIVYRGRKTDGNEQTGDLDALWHAFDHVMSAVRQHHYEPIITEQTSTGKLFFAMTPLTHIEGTSTTYPTPSACLEMFYGDKAERDTVKQRVADLLRFLQNESNKNIKKLEKLQETVEDSKDADKFRILGELLTASLHAVNKGDRELETVNYYDEDQAMLKIPLDPLLTPSENAQRYFKKYTKMKNSTAIVEEQIEQTHQEITYLNSLLQQLGVASLTDIEEIRDELMEQGYIRDRNKKQRKKKKKDKPALACYMSSEQIPIYVGKNNTQNEFLTNRLASSSDTWLHTKDIPGSHVVIRSDNYSEATLREAAQLAAYFSQAKHSSQVPVDYTAIKHVHKPNGSKPGFVIYVNQKTLFVTPDEQEIKQMKVTVK</sequence>
<evidence type="ECO:0000256" key="1">
    <source>
        <dbReference type="ARBA" id="ARBA00022555"/>
    </source>
</evidence>
<dbReference type="HAMAP" id="MF_00844_B">
    <property type="entry name" value="RqcH_B"/>
    <property type="match status" value="1"/>
</dbReference>
<comment type="caution">
    <text evidence="7">The sequence shown here is derived from an EMBL/GenBank/DDBJ whole genome shotgun (WGS) entry which is preliminary data.</text>
</comment>
<evidence type="ECO:0000256" key="2">
    <source>
        <dbReference type="ARBA" id="ARBA00022730"/>
    </source>
</evidence>
<dbReference type="Gene3D" id="3.40.970.40">
    <property type="entry name" value="fibrinogen binding protein from staphylococcus aureus domain like"/>
    <property type="match status" value="1"/>
</dbReference>
<dbReference type="PANTHER" id="PTHR15239">
    <property type="entry name" value="NUCLEAR EXPORT MEDIATOR FACTOR NEMF"/>
    <property type="match status" value="1"/>
</dbReference>
<proteinExistence type="inferred from homology"/>
<comment type="similarity">
    <text evidence="5">Belongs to the NEMF family.</text>
</comment>
<gene>
    <name evidence="5" type="primary">rqcH</name>
    <name evidence="7" type="ORF">GON05_20490</name>
</gene>
<evidence type="ECO:0000256" key="4">
    <source>
        <dbReference type="ARBA" id="ARBA00022917"/>
    </source>
</evidence>
<keyword evidence="4 5" id="KW-0648">Protein biosynthesis</keyword>
<reference evidence="7 8" key="1">
    <citation type="submission" date="2019-12" db="EMBL/GenBank/DDBJ databases">
        <authorList>
            <person name="Huq M.A."/>
        </authorList>
    </citation>
    <scope>NUCLEOTIDE SEQUENCE [LARGE SCALE GENOMIC DNA]</scope>
    <source>
        <strain evidence="7 8">MAH-34</strain>
    </source>
</reference>
<dbReference type="Gene3D" id="1.10.8.50">
    <property type="match status" value="1"/>
</dbReference>
<dbReference type="PANTHER" id="PTHR15239:SF6">
    <property type="entry name" value="RIBOSOME QUALITY CONTROL COMPLEX SUBUNIT NEMF"/>
    <property type="match status" value="1"/>
</dbReference>
<keyword evidence="1 5" id="KW-0820">tRNA-binding</keyword>
<dbReference type="InterPro" id="IPR051608">
    <property type="entry name" value="RQC_Subunit_NEMF"/>
</dbReference>
<dbReference type="Gene3D" id="2.30.310.10">
    <property type="entry name" value="ibrinogen binding protein from staphylococcus aureus domain"/>
    <property type="match status" value="1"/>
</dbReference>
<dbReference type="Pfam" id="PF05833">
    <property type="entry name" value="NFACT_N"/>
    <property type="match status" value="1"/>
</dbReference>
<keyword evidence="3 5" id="KW-0694">RNA-binding</keyword>
<name>A0ABW9UCN9_9BACL</name>
<evidence type="ECO:0000259" key="6">
    <source>
        <dbReference type="Pfam" id="PF05670"/>
    </source>
</evidence>
<dbReference type="EMBL" id="WSEM01000016">
    <property type="protein sequence ID" value="MVQ36998.1"/>
    <property type="molecule type" value="Genomic_DNA"/>
</dbReference>
<accession>A0ABW9UCN9</accession>
<evidence type="ECO:0000256" key="5">
    <source>
        <dbReference type="HAMAP-Rule" id="MF_00844"/>
    </source>
</evidence>
<dbReference type="Pfam" id="PF05670">
    <property type="entry name" value="NFACT-R_1"/>
    <property type="match status" value="1"/>
</dbReference>
<comment type="subunit">
    <text evidence="5">Associates with stalled 50S ribosomal subunits. Binds to RqcP.</text>
</comment>
<dbReference type="Proteomes" id="UP000467637">
    <property type="component" value="Unassembled WGS sequence"/>
</dbReference>